<comment type="caution">
    <text evidence="3">The sequence shown here is derived from an EMBL/GenBank/DDBJ whole genome shotgun (WGS) entry which is preliminary data.</text>
</comment>
<proteinExistence type="predicted"/>
<reference evidence="3" key="2">
    <citation type="journal article" date="2021" name="PeerJ">
        <title>Extensive microbial diversity within the chicken gut microbiome revealed by metagenomics and culture.</title>
        <authorList>
            <person name="Gilroy R."/>
            <person name="Ravi A."/>
            <person name="Getino M."/>
            <person name="Pursley I."/>
            <person name="Horton D.L."/>
            <person name="Alikhan N.F."/>
            <person name="Baker D."/>
            <person name="Gharbi K."/>
            <person name="Hall N."/>
            <person name="Watson M."/>
            <person name="Adriaenssens E.M."/>
            <person name="Foster-Nyarko E."/>
            <person name="Jarju S."/>
            <person name="Secka A."/>
            <person name="Antonio M."/>
            <person name="Oren A."/>
            <person name="Chaudhuri R.R."/>
            <person name="La Ragione R."/>
            <person name="Hildebrand F."/>
            <person name="Pallen M.J."/>
        </authorList>
    </citation>
    <scope>NUCLEOTIDE SEQUENCE</scope>
    <source>
        <strain evidence="3">ChiBcec6-7307</strain>
    </source>
</reference>
<evidence type="ECO:0008006" key="5">
    <source>
        <dbReference type="Google" id="ProtNLM"/>
    </source>
</evidence>
<evidence type="ECO:0000313" key="3">
    <source>
        <dbReference type="EMBL" id="HIV24096.1"/>
    </source>
</evidence>
<dbReference type="Proteomes" id="UP000886889">
    <property type="component" value="Unassembled WGS sequence"/>
</dbReference>
<evidence type="ECO:0000256" key="1">
    <source>
        <dbReference type="SAM" id="MobiDB-lite"/>
    </source>
</evidence>
<dbReference type="AlphaFoldDB" id="A0A9D1P128"/>
<feature type="compositionally biased region" description="Polar residues" evidence="1">
    <location>
        <begin position="1"/>
        <end position="14"/>
    </location>
</feature>
<keyword evidence="2" id="KW-1133">Transmembrane helix</keyword>
<sequence length="143" mass="15586">MDPNPSNFNENTDSPGMRRHRISGSRSMATAAMVLGLIAIPLFFVFYISIPLAATAIVLALLSRGDGSLHPRAKVSLIVSIAAIAASVLVTGYAFITVRNNPALRRELEQMLDYFSDYYGEEAGEEYLVPDHFFDSTEGGITI</sequence>
<name>A0A9D1P128_9FIRM</name>
<feature type="transmembrane region" description="Helical" evidence="2">
    <location>
        <begin position="28"/>
        <end position="61"/>
    </location>
</feature>
<keyword evidence="2" id="KW-0472">Membrane</keyword>
<feature type="transmembrane region" description="Helical" evidence="2">
    <location>
        <begin position="73"/>
        <end position="96"/>
    </location>
</feature>
<evidence type="ECO:0000256" key="2">
    <source>
        <dbReference type="SAM" id="Phobius"/>
    </source>
</evidence>
<dbReference type="EMBL" id="DVOS01000075">
    <property type="protein sequence ID" value="HIV24096.1"/>
    <property type="molecule type" value="Genomic_DNA"/>
</dbReference>
<feature type="region of interest" description="Disordered" evidence="1">
    <location>
        <begin position="1"/>
        <end position="21"/>
    </location>
</feature>
<keyword evidence="2" id="KW-0812">Transmembrane</keyword>
<evidence type="ECO:0000313" key="4">
    <source>
        <dbReference type="Proteomes" id="UP000886889"/>
    </source>
</evidence>
<reference evidence="3" key="1">
    <citation type="submission" date="2020-10" db="EMBL/GenBank/DDBJ databases">
        <authorList>
            <person name="Gilroy R."/>
        </authorList>
    </citation>
    <scope>NUCLEOTIDE SEQUENCE</scope>
    <source>
        <strain evidence="3">ChiBcec6-7307</strain>
    </source>
</reference>
<accession>A0A9D1P128</accession>
<organism evidence="3 4">
    <name type="scientific">Candidatus Merdiplasma excrementigallinarum</name>
    <dbReference type="NCBI Taxonomy" id="2840864"/>
    <lineage>
        <taxon>Bacteria</taxon>
        <taxon>Bacillati</taxon>
        <taxon>Bacillota</taxon>
        <taxon>Clostridia</taxon>
        <taxon>Lachnospirales</taxon>
        <taxon>Lachnospiraceae</taxon>
        <taxon>Lachnospiraceae incertae sedis</taxon>
        <taxon>Candidatus Merdiplasma</taxon>
    </lineage>
</organism>
<protein>
    <recommendedName>
        <fullName evidence="5">DUF4190 domain-containing protein</fullName>
    </recommendedName>
</protein>
<gene>
    <name evidence="3" type="ORF">IAC80_09215</name>
</gene>